<accession>A0ABS6WSN1</accession>
<keyword evidence="4" id="KW-0472">Membrane</keyword>
<dbReference type="Pfam" id="PF01145">
    <property type="entry name" value="Band_7"/>
    <property type="match status" value="1"/>
</dbReference>
<evidence type="ECO:0000256" key="2">
    <source>
        <dbReference type="ARBA" id="ARBA00022475"/>
    </source>
</evidence>
<organism evidence="7 8">
    <name type="scientific">Pseudohoeflea coraliihabitans</name>
    <dbReference type="NCBI Taxonomy" id="2860393"/>
    <lineage>
        <taxon>Bacteria</taxon>
        <taxon>Pseudomonadati</taxon>
        <taxon>Pseudomonadota</taxon>
        <taxon>Alphaproteobacteria</taxon>
        <taxon>Hyphomicrobiales</taxon>
        <taxon>Rhizobiaceae</taxon>
        <taxon>Pseudohoeflea</taxon>
    </lineage>
</organism>
<reference evidence="7" key="1">
    <citation type="submission" date="2021-07" db="EMBL/GenBank/DDBJ databases">
        <title>Pseudohoeflea marina sp. nov. a polyhydroxyalcanoate-producing bacterium.</title>
        <authorList>
            <person name="Zheng W."/>
            <person name="Yu S."/>
            <person name="Huang Y."/>
        </authorList>
    </citation>
    <scope>NUCLEOTIDE SEQUENCE</scope>
    <source>
        <strain evidence="7">DP4N28-3</strain>
    </source>
</reference>
<sequence length="736" mass="82760">MTGADIIAIIILATILIAVGVYLLHWLYRHSSKDQSFVRTGSGGERVVMGGGALVIPIIHDITVVNMNAIPIEIRRQGEQSLTTKNKMRIDIVTEFFVRVIATEEGVSLAARTLGARTQESTALKEVIQGRLVDAMATVAASMTLDEIHQNRADFVRQVSRLVETVLTSNGLELETAALTSLNQSDISVFNPSNHFDAEGLTLIVRETEERRKLRNQIENETRVQIKTRDFEAEQRIIEIDRDLEYVRIEQARDIESKKAQQAAEIETERSTSQISITQARVRAEEESERVMIAKGRALDEERIRSENEIKTLEIERRRDTELAEITSKSHLETERIQSHRQVEAERINREAEIREAQIRSRLDITTLETESDGKIENARLLTQQEVERARITTEKLIEIEAVEREKDVRVTSEMAQSESERAMLAKKLSVENERLQIEEELRARDIQRQHKIKLAETASYREIEDARVVADREIEELRVAARRYIERFEIEQKMETELADKERLIAVVNKAIDEAVARTNESEARRKLAKSEEQIETTRAEEKANRAKAIEVIDAEARAERETIRLIKQAEAEKSASEYRAKGDMAEAKAAELRYAIDAEGNRQLNEAENLRSEEARRSAILEGVVTRLPEIIREQVKPMENIDSIKILQVDGLPGLNSPSDRGDGSGGGGGSGGGISDQVVNSAMKYRTQVAFVDGLMEEIGLPLKNLGAAGGMQFKNFPPKPSEGGGSDDDDS</sequence>
<keyword evidence="2" id="KW-1003">Cell membrane</keyword>
<dbReference type="InterPro" id="IPR031905">
    <property type="entry name" value="Flotillin_C"/>
</dbReference>
<gene>
    <name evidence="7" type="ORF">KY465_16875</name>
</gene>
<protein>
    <recommendedName>
        <fullName evidence="9">Band 7 domain-containing protein</fullName>
    </recommendedName>
</protein>
<name>A0ABS6WSN1_9HYPH</name>
<evidence type="ECO:0000259" key="6">
    <source>
        <dbReference type="Pfam" id="PF15975"/>
    </source>
</evidence>
<keyword evidence="4" id="KW-1133">Transmembrane helix</keyword>
<dbReference type="InterPro" id="IPR027705">
    <property type="entry name" value="Flotillin_fam"/>
</dbReference>
<keyword evidence="4" id="KW-0812">Transmembrane</keyword>
<dbReference type="CDD" id="cd03399">
    <property type="entry name" value="SPFH_flotillin"/>
    <property type="match status" value="1"/>
</dbReference>
<dbReference type="Pfam" id="PF15975">
    <property type="entry name" value="Flot"/>
    <property type="match status" value="1"/>
</dbReference>
<evidence type="ECO:0000313" key="8">
    <source>
        <dbReference type="Proteomes" id="UP001430804"/>
    </source>
</evidence>
<comment type="subcellular location">
    <subcellularLocation>
        <location evidence="1">Cell membrane</location>
    </subcellularLocation>
</comment>
<comment type="caution">
    <text evidence="7">The sequence shown here is derived from an EMBL/GenBank/DDBJ whole genome shotgun (WGS) entry which is preliminary data.</text>
</comment>
<evidence type="ECO:0000256" key="3">
    <source>
        <dbReference type="SAM" id="MobiDB-lite"/>
    </source>
</evidence>
<feature type="domain" description="Flotillin C-terminal" evidence="6">
    <location>
        <begin position="580"/>
        <end position="705"/>
    </location>
</feature>
<evidence type="ECO:0000256" key="4">
    <source>
        <dbReference type="SAM" id="Phobius"/>
    </source>
</evidence>
<feature type="region of interest" description="Disordered" evidence="3">
    <location>
        <begin position="655"/>
        <end position="679"/>
    </location>
</feature>
<feature type="transmembrane region" description="Helical" evidence="4">
    <location>
        <begin position="6"/>
        <end position="27"/>
    </location>
</feature>
<feature type="region of interest" description="Disordered" evidence="3">
    <location>
        <begin position="714"/>
        <end position="736"/>
    </location>
</feature>
<feature type="compositionally biased region" description="Gly residues" evidence="3">
    <location>
        <begin position="667"/>
        <end position="678"/>
    </location>
</feature>
<dbReference type="InterPro" id="IPR001107">
    <property type="entry name" value="Band_7"/>
</dbReference>
<dbReference type="RefSeq" id="WP_219203250.1">
    <property type="nucleotide sequence ID" value="NZ_JAHWQX010000004.1"/>
</dbReference>
<evidence type="ECO:0000256" key="1">
    <source>
        <dbReference type="ARBA" id="ARBA00004236"/>
    </source>
</evidence>
<feature type="transmembrane region" description="Helical" evidence="4">
    <location>
        <begin position="47"/>
        <end position="67"/>
    </location>
</feature>
<feature type="domain" description="Band 7" evidence="5">
    <location>
        <begin position="42"/>
        <end position="183"/>
    </location>
</feature>
<dbReference type="Proteomes" id="UP001430804">
    <property type="component" value="Unassembled WGS sequence"/>
</dbReference>
<evidence type="ECO:0008006" key="9">
    <source>
        <dbReference type="Google" id="ProtNLM"/>
    </source>
</evidence>
<dbReference type="PANTHER" id="PTHR13806">
    <property type="entry name" value="FLOTILLIN-RELATED"/>
    <property type="match status" value="1"/>
</dbReference>
<dbReference type="PANTHER" id="PTHR13806:SF31">
    <property type="entry name" value="FLOTILLIN-LIKE PROTEIN 1-RELATED"/>
    <property type="match status" value="1"/>
</dbReference>
<dbReference type="EMBL" id="JAHWQX010000004">
    <property type="protein sequence ID" value="MBW3098956.1"/>
    <property type="molecule type" value="Genomic_DNA"/>
</dbReference>
<evidence type="ECO:0000259" key="5">
    <source>
        <dbReference type="Pfam" id="PF01145"/>
    </source>
</evidence>
<evidence type="ECO:0000313" key="7">
    <source>
        <dbReference type="EMBL" id="MBW3098956.1"/>
    </source>
</evidence>
<proteinExistence type="predicted"/>
<keyword evidence="8" id="KW-1185">Reference proteome</keyword>